<gene>
    <name evidence="2" type="ORF">E6K80_08405</name>
</gene>
<dbReference type="GO" id="GO:0016020">
    <property type="term" value="C:membrane"/>
    <property type="evidence" value="ECO:0007669"/>
    <property type="project" value="InterPro"/>
</dbReference>
<dbReference type="Pfam" id="PF02325">
    <property type="entry name" value="CCB3_YggT"/>
    <property type="match status" value="1"/>
</dbReference>
<keyword evidence="1" id="KW-1133">Transmembrane helix</keyword>
<keyword evidence="1" id="KW-0472">Membrane</keyword>
<evidence type="ECO:0000313" key="2">
    <source>
        <dbReference type="EMBL" id="TMQ70478.1"/>
    </source>
</evidence>
<proteinExistence type="predicted"/>
<dbReference type="EMBL" id="VBPA01000201">
    <property type="protein sequence ID" value="TMQ70478.1"/>
    <property type="molecule type" value="Genomic_DNA"/>
</dbReference>
<keyword evidence="1" id="KW-0812">Transmembrane</keyword>
<feature type="transmembrane region" description="Helical" evidence="1">
    <location>
        <begin position="7"/>
        <end position="32"/>
    </location>
</feature>
<evidence type="ECO:0000313" key="3">
    <source>
        <dbReference type="Proteomes" id="UP000319836"/>
    </source>
</evidence>
<organism evidence="2 3">
    <name type="scientific">Eiseniibacteriota bacterium</name>
    <dbReference type="NCBI Taxonomy" id="2212470"/>
    <lineage>
        <taxon>Bacteria</taxon>
        <taxon>Candidatus Eiseniibacteriota</taxon>
    </lineage>
</organism>
<reference evidence="2 3" key="1">
    <citation type="journal article" date="2019" name="Nat. Microbiol.">
        <title>Mediterranean grassland soil C-N compound turnover is dependent on rainfall and depth, and is mediated by genomically divergent microorganisms.</title>
        <authorList>
            <person name="Diamond S."/>
            <person name="Andeer P.F."/>
            <person name="Li Z."/>
            <person name="Crits-Christoph A."/>
            <person name="Burstein D."/>
            <person name="Anantharaman K."/>
            <person name="Lane K.R."/>
            <person name="Thomas B.C."/>
            <person name="Pan C."/>
            <person name="Northen T.R."/>
            <person name="Banfield J.F."/>
        </authorList>
    </citation>
    <scope>NUCLEOTIDE SEQUENCE [LARGE SCALE GENOMIC DNA]</scope>
    <source>
        <strain evidence="2">WS_10</strain>
    </source>
</reference>
<accession>A0A538U3L2</accession>
<dbReference type="Proteomes" id="UP000319836">
    <property type="component" value="Unassembled WGS sequence"/>
</dbReference>
<dbReference type="InterPro" id="IPR003425">
    <property type="entry name" value="CCB3/YggT"/>
</dbReference>
<feature type="transmembrane region" description="Helical" evidence="1">
    <location>
        <begin position="71"/>
        <end position="88"/>
    </location>
</feature>
<dbReference type="AlphaFoldDB" id="A0A538U3L2"/>
<protein>
    <submittedName>
        <fullName evidence="2">YggT family protein</fullName>
    </submittedName>
</protein>
<comment type="caution">
    <text evidence="2">The sequence shown here is derived from an EMBL/GenBank/DDBJ whole genome shotgun (WGS) entry which is preliminary data.</text>
</comment>
<evidence type="ECO:0000256" key="1">
    <source>
        <dbReference type="SAM" id="Phobius"/>
    </source>
</evidence>
<name>A0A538U3L2_UNCEI</name>
<sequence>MFVVGNLVEAIATVLDVLLSALMLVVLINALLSWVRPDPSNPIVMFLERVSDLVCNPIRRVIPTNVSGIDFAPFIAMLAIWFVRMFLVKTLHDAAVRMG</sequence>